<dbReference type="AlphaFoldDB" id="A0A3B1DJA1"/>
<gene>
    <name evidence="1" type="ORF">MNBD_PLANCTO02-2220</name>
</gene>
<dbReference type="InterPro" id="IPR021302">
    <property type="entry name" value="DUF2780_VcgC/VcgE"/>
</dbReference>
<dbReference type="EMBL" id="UOGL01000081">
    <property type="protein sequence ID" value="VAX36843.1"/>
    <property type="molecule type" value="Genomic_DNA"/>
</dbReference>
<name>A0A3B1DJA1_9ZZZZ</name>
<reference evidence="1" key="1">
    <citation type="submission" date="2018-06" db="EMBL/GenBank/DDBJ databases">
        <authorList>
            <person name="Zhirakovskaya E."/>
        </authorList>
    </citation>
    <scope>NUCLEOTIDE SEQUENCE</scope>
</reference>
<protein>
    <recommendedName>
        <fullName evidence="2">DUF2780 domain-containing protein</fullName>
    </recommendedName>
</protein>
<evidence type="ECO:0000313" key="1">
    <source>
        <dbReference type="EMBL" id="VAX36843.1"/>
    </source>
</evidence>
<dbReference type="Pfam" id="PF11075">
    <property type="entry name" value="DUF2780"/>
    <property type="match status" value="1"/>
</dbReference>
<proteinExistence type="predicted"/>
<evidence type="ECO:0008006" key="2">
    <source>
        <dbReference type="Google" id="ProtNLM"/>
    </source>
</evidence>
<accession>A0A3B1DJA1</accession>
<organism evidence="1">
    <name type="scientific">hydrothermal vent metagenome</name>
    <dbReference type="NCBI Taxonomy" id="652676"/>
    <lineage>
        <taxon>unclassified sequences</taxon>
        <taxon>metagenomes</taxon>
        <taxon>ecological metagenomes</taxon>
    </lineage>
</organism>
<sequence>MELISNLVEQLGVSEEQASGGVGLLLKMAKEKLGDGDFSQLSNLLPETNQLIDAAPEEEKSSGLMGSIGGLVSSLGGGGGSSLGNLATLAGGFSQLGLDAGMITKFLPIVLSFFQGKGDDGVQELLGGLFGGGDKE</sequence>